<name>A0A8S5RDI1_9VIRU</name>
<evidence type="ECO:0000313" key="1">
    <source>
        <dbReference type="EMBL" id="DAE29020.1"/>
    </source>
</evidence>
<proteinExistence type="predicted"/>
<dbReference type="EMBL" id="BK059092">
    <property type="protein sequence ID" value="DAE29020.1"/>
    <property type="molecule type" value="Genomic_DNA"/>
</dbReference>
<organism evidence="1">
    <name type="scientific">virus sp. ctPYc18</name>
    <dbReference type="NCBI Taxonomy" id="2828251"/>
    <lineage>
        <taxon>Viruses</taxon>
    </lineage>
</organism>
<protein>
    <submittedName>
        <fullName evidence="1">Uncharacterized protein</fullName>
    </submittedName>
</protein>
<sequence length="48" mass="5889">MEVAANNVIRIPTSLKSFFRYWFIFLRPFHKLTDREIDVVTSFAYERY</sequence>
<accession>A0A8S5RDI1</accession>
<reference evidence="1" key="1">
    <citation type="journal article" date="2021" name="Proc. Natl. Acad. Sci. U.S.A.">
        <title>A Catalog of Tens of Thousands of Viruses from Human Metagenomes Reveals Hidden Associations with Chronic Diseases.</title>
        <authorList>
            <person name="Tisza M.J."/>
            <person name="Buck C.B."/>
        </authorList>
    </citation>
    <scope>NUCLEOTIDE SEQUENCE</scope>
    <source>
        <strain evidence="1">CtPYc18</strain>
    </source>
</reference>